<evidence type="ECO:0000313" key="2">
    <source>
        <dbReference type="Proteomes" id="UP001195624"/>
    </source>
</evidence>
<accession>A0ABS4PAF0</accession>
<sequence length="161" mass="18881">MKYLIFKILIGLWLIVISLLLWKISRPVEIVAIHYEKASSDILVKNFPLTINRKIAWWQENRTMLKEKYGLPALETNGLRWISFWNFGEGYQIEKPGDTSFPSKDTSYLLCFDDIKVAERCIVKDRQMHISITRDGVVLIYFGRKVFIERPDGEIVRGKDL</sequence>
<dbReference type="EMBL" id="JAGGMQ010000001">
    <property type="protein sequence ID" value="MBP2169604.1"/>
    <property type="molecule type" value="Genomic_DNA"/>
</dbReference>
<keyword evidence="2" id="KW-1185">Reference proteome</keyword>
<dbReference type="InterPro" id="IPR010351">
    <property type="entry name" value="DUF943"/>
</dbReference>
<gene>
    <name evidence="1" type="ORF">J2125_002796</name>
</gene>
<organism evidence="1 2">
    <name type="scientific">Winslowiella toletana</name>
    <dbReference type="NCBI Taxonomy" id="92490"/>
    <lineage>
        <taxon>Bacteria</taxon>
        <taxon>Pseudomonadati</taxon>
        <taxon>Pseudomonadota</taxon>
        <taxon>Gammaproteobacteria</taxon>
        <taxon>Enterobacterales</taxon>
        <taxon>Erwiniaceae</taxon>
        <taxon>Winslowiella</taxon>
    </lineage>
</organism>
<evidence type="ECO:0000313" key="1">
    <source>
        <dbReference type="EMBL" id="MBP2169604.1"/>
    </source>
</evidence>
<name>A0ABS4PAF0_9GAMM</name>
<comment type="caution">
    <text evidence="1">The sequence shown here is derived from an EMBL/GenBank/DDBJ whole genome shotgun (WGS) entry which is preliminary data.</text>
</comment>
<protein>
    <recommendedName>
        <fullName evidence="3">DUF943 family protein</fullName>
    </recommendedName>
</protein>
<dbReference type="RefSeq" id="WP_017801000.1">
    <property type="nucleotide sequence ID" value="NZ_JAGGMQ010000001.1"/>
</dbReference>
<dbReference type="Proteomes" id="UP001195624">
    <property type="component" value="Unassembled WGS sequence"/>
</dbReference>
<evidence type="ECO:0008006" key="3">
    <source>
        <dbReference type="Google" id="ProtNLM"/>
    </source>
</evidence>
<proteinExistence type="predicted"/>
<dbReference type="Pfam" id="PF06092">
    <property type="entry name" value="DUF943"/>
    <property type="match status" value="1"/>
</dbReference>
<reference evidence="2" key="1">
    <citation type="submission" date="2023-07" db="EMBL/GenBank/DDBJ databases">
        <title>Genome mining of underrepresented organisms for secondary metabolites.</title>
        <authorList>
            <person name="D'Agostino P.M."/>
        </authorList>
    </citation>
    <scope>NUCLEOTIDE SEQUENCE [LARGE SCALE GENOMIC DNA]</scope>
    <source>
        <strain evidence="2">WS4403</strain>
    </source>
</reference>